<name>A0A1B1KGR5_RHOOP</name>
<dbReference type="PATRIC" id="fig|37919.13.peg.7550"/>
<dbReference type="RefSeq" id="WP_155773077.1">
    <property type="nucleotide sequence ID" value="NZ_CP009112.1"/>
</dbReference>
<dbReference type="EMBL" id="CP009112">
    <property type="protein sequence ID" value="ANS31779.1"/>
    <property type="molecule type" value="Genomic_DNA"/>
</dbReference>
<protein>
    <submittedName>
        <fullName evidence="1">Uncharacterized protein</fullName>
    </submittedName>
</protein>
<dbReference type="Proteomes" id="UP000186108">
    <property type="component" value="Plasmid pR1CP1"/>
</dbReference>
<evidence type="ECO:0000313" key="2">
    <source>
        <dbReference type="Proteomes" id="UP000186108"/>
    </source>
</evidence>
<gene>
    <name evidence="1" type="ORF">R1CP_35865</name>
</gene>
<sequence length="56" mass="6203">MPGTRRHTPHTTPYLRAPRHLAGRRHRAGGWKVTVAEDDGALAWSRVTERDCPGSG</sequence>
<geneLocation type="plasmid" evidence="2">
    <name>pr1cp1</name>
</geneLocation>
<proteinExistence type="predicted"/>
<organism evidence="1 2">
    <name type="scientific">Rhodococcus opacus</name>
    <name type="common">Nocardia opaca</name>
    <dbReference type="NCBI Taxonomy" id="37919"/>
    <lineage>
        <taxon>Bacteria</taxon>
        <taxon>Bacillati</taxon>
        <taxon>Actinomycetota</taxon>
        <taxon>Actinomycetes</taxon>
        <taxon>Mycobacteriales</taxon>
        <taxon>Nocardiaceae</taxon>
        <taxon>Rhodococcus</taxon>
    </lineage>
</organism>
<keyword evidence="1" id="KW-0614">Plasmid</keyword>
<accession>A0A1B1KGR5</accession>
<dbReference type="AlphaFoldDB" id="A0A1B1KGR5"/>
<evidence type="ECO:0000313" key="1">
    <source>
        <dbReference type="EMBL" id="ANS31779.1"/>
    </source>
</evidence>
<reference evidence="1 2" key="1">
    <citation type="submission" date="2014-07" db="EMBL/GenBank/DDBJ databases">
        <authorList>
            <person name="Zhang J.E."/>
            <person name="Yang H."/>
            <person name="Guo J."/>
            <person name="Deng Z."/>
            <person name="Luo H."/>
            <person name="Luo M."/>
            <person name="Zhao B."/>
        </authorList>
    </citation>
    <scope>NUCLEOTIDE SEQUENCE [LARGE SCALE GENOMIC DNA]</scope>
    <source>
        <strain evidence="1 2">1CP</strain>
        <plasmid evidence="2">Plasmid pr1cp1</plasmid>
    </source>
</reference>